<organism evidence="2 3">
    <name type="scientific">Sinanodonta woodiana</name>
    <name type="common">Chinese pond mussel</name>
    <name type="synonym">Anodonta woodiana</name>
    <dbReference type="NCBI Taxonomy" id="1069815"/>
    <lineage>
        <taxon>Eukaryota</taxon>
        <taxon>Metazoa</taxon>
        <taxon>Spiralia</taxon>
        <taxon>Lophotrochozoa</taxon>
        <taxon>Mollusca</taxon>
        <taxon>Bivalvia</taxon>
        <taxon>Autobranchia</taxon>
        <taxon>Heteroconchia</taxon>
        <taxon>Palaeoheterodonta</taxon>
        <taxon>Unionida</taxon>
        <taxon>Unionoidea</taxon>
        <taxon>Unionidae</taxon>
        <taxon>Unioninae</taxon>
        <taxon>Sinanodonta</taxon>
    </lineage>
</organism>
<keyword evidence="1" id="KW-0812">Transmembrane</keyword>
<name>A0ABD3TIT3_SINWO</name>
<evidence type="ECO:0000313" key="3">
    <source>
        <dbReference type="Proteomes" id="UP001634394"/>
    </source>
</evidence>
<keyword evidence="1" id="KW-0472">Membrane</keyword>
<comment type="caution">
    <text evidence="2">The sequence shown here is derived from an EMBL/GenBank/DDBJ whole genome shotgun (WGS) entry which is preliminary data.</text>
</comment>
<protein>
    <submittedName>
        <fullName evidence="2">Uncharacterized protein</fullName>
    </submittedName>
</protein>
<dbReference type="EMBL" id="JBJQND010000018">
    <property type="protein sequence ID" value="KAL3836536.1"/>
    <property type="molecule type" value="Genomic_DNA"/>
</dbReference>
<keyword evidence="1" id="KW-1133">Transmembrane helix</keyword>
<dbReference type="AlphaFoldDB" id="A0ABD3TIT3"/>
<evidence type="ECO:0000313" key="2">
    <source>
        <dbReference type="EMBL" id="KAL3836536.1"/>
    </source>
</evidence>
<accession>A0ABD3TIT3</accession>
<reference evidence="2 3" key="1">
    <citation type="submission" date="2024-11" db="EMBL/GenBank/DDBJ databases">
        <title>Chromosome-level genome assembly of the freshwater bivalve Anodonta woodiana.</title>
        <authorList>
            <person name="Chen X."/>
        </authorList>
    </citation>
    <scope>NUCLEOTIDE SEQUENCE [LARGE SCALE GENOMIC DNA]</scope>
    <source>
        <strain evidence="2">MN2024</strain>
        <tissue evidence="2">Gills</tissue>
    </source>
</reference>
<feature type="transmembrane region" description="Helical" evidence="1">
    <location>
        <begin position="66"/>
        <end position="91"/>
    </location>
</feature>
<sequence length="135" mass="15713">MTNTQMLVMAYNSSFDEEMCEEDYDKIEVLSSQIEEPEEFLLTPVSQLDTEELEQRVQKEKGRKRIVRVIVIVSLILLLFSVVLVALSLYMSKDIDKSVRNSNEMLRRHNDRMSQGTQLREQHTLPATVNVTLQH</sequence>
<keyword evidence="3" id="KW-1185">Reference proteome</keyword>
<dbReference type="Proteomes" id="UP001634394">
    <property type="component" value="Unassembled WGS sequence"/>
</dbReference>
<evidence type="ECO:0000256" key="1">
    <source>
        <dbReference type="SAM" id="Phobius"/>
    </source>
</evidence>
<gene>
    <name evidence="2" type="ORF">ACJMK2_021960</name>
</gene>
<proteinExistence type="predicted"/>